<dbReference type="GO" id="GO:0016829">
    <property type="term" value="F:lyase activity"/>
    <property type="evidence" value="ECO:0007669"/>
    <property type="project" value="UniProtKB-KW"/>
</dbReference>
<keyword evidence="3" id="KW-0067">ATP-binding</keyword>
<dbReference type="SUPFAM" id="SSF50891">
    <property type="entry name" value="Cyclophilin-like"/>
    <property type="match status" value="1"/>
</dbReference>
<evidence type="ECO:0000256" key="3">
    <source>
        <dbReference type="ARBA" id="ARBA00022840"/>
    </source>
</evidence>
<proteinExistence type="predicted"/>
<dbReference type="AlphaFoldDB" id="X7EH98"/>
<dbReference type="OrthoDB" id="9768696at2"/>
<dbReference type="Proteomes" id="UP000022447">
    <property type="component" value="Unassembled WGS sequence"/>
</dbReference>
<dbReference type="SMART" id="SM00797">
    <property type="entry name" value="AHS2"/>
    <property type="match status" value="1"/>
</dbReference>
<keyword evidence="2" id="KW-0378">Hydrolase</keyword>
<keyword evidence="5" id="KW-0456">Lyase</keyword>
<name>X7EH98_9RHOB</name>
<dbReference type="InterPro" id="IPR029000">
    <property type="entry name" value="Cyclophilin-like_dom_sf"/>
</dbReference>
<dbReference type="STRING" id="1449350.OCH239_02680"/>
<comment type="caution">
    <text evidence="5">The sequence shown here is derived from an EMBL/GenBank/DDBJ whole genome shotgun (WGS) entry which is preliminary data.</text>
</comment>
<dbReference type="Pfam" id="PF02626">
    <property type="entry name" value="CT_A_B"/>
    <property type="match status" value="1"/>
</dbReference>
<dbReference type="PATRIC" id="fig|1449350.3.peg.2288"/>
<keyword evidence="1" id="KW-0547">Nucleotide-binding</keyword>
<dbReference type="InterPro" id="IPR052708">
    <property type="entry name" value="PxpC"/>
</dbReference>
<evidence type="ECO:0000256" key="2">
    <source>
        <dbReference type="ARBA" id="ARBA00022801"/>
    </source>
</evidence>
<evidence type="ECO:0000259" key="4">
    <source>
        <dbReference type="SMART" id="SM00797"/>
    </source>
</evidence>
<accession>X7EH98</accession>
<evidence type="ECO:0000313" key="6">
    <source>
        <dbReference type="Proteomes" id="UP000022447"/>
    </source>
</evidence>
<dbReference type="PANTHER" id="PTHR43309:SF5">
    <property type="entry name" value="5-OXOPROLINASE SUBUNIT C"/>
    <property type="match status" value="1"/>
</dbReference>
<keyword evidence="6" id="KW-1185">Reference proteome</keyword>
<feature type="domain" description="Carboxyltransferase" evidence="4">
    <location>
        <begin position="26"/>
        <end position="298"/>
    </location>
</feature>
<protein>
    <submittedName>
        <fullName evidence="5">Urea amidolyase</fullName>
    </submittedName>
</protein>
<gene>
    <name evidence="5" type="ORF">OCH239_02680</name>
</gene>
<dbReference type="GO" id="GO:0016787">
    <property type="term" value="F:hydrolase activity"/>
    <property type="evidence" value="ECO:0007669"/>
    <property type="project" value="UniProtKB-KW"/>
</dbReference>
<reference evidence="5 6" key="1">
    <citation type="submission" date="2014-01" db="EMBL/GenBank/DDBJ databases">
        <title>Roseivivax halodurans JCM 10272 Genome Sequencing.</title>
        <authorList>
            <person name="Lai Q."/>
            <person name="Li G."/>
            <person name="Shao Z."/>
        </authorList>
    </citation>
    <scope>NUCLEOTIDE SEQUENCE [LARGE SCALE GENOMIC DNA]</scope>
    <source>
        <strain evidence="5 6">JCM 10272</strain>
    </source>
</reference>
<dbReference type="RefSeq" id="WP_037262420.1">
    <property type="nucleotide sequence ID" value="NZ_JALZ01000010.1"/>
</dbReference>
<dbReference type="eggNOG" id="COG1984">
    <property type="taxonomic scope" value="Bacteria"/>
</dbReference>
<evidence type="ECO:0000313" key="5">
    <source>
        <dbReference type="EMBL" id="ETX14488.1"/>
    </source>
</evidence>
<organism evidence="5 6">
    <name type="scientific">Roseivivax halodurans JCM 10272</name>
    <dbReference type="NCBI Taxonomy" id="1449350"/>
    <lineage>
        <taxon>Bacteria</taxon>
        <taxon>Pseudomonadati</taxon>
        <taxon>Pseudomonadota</taxon>
        <taxon>Alphaproteobacteria</taxon>
        <taxon>Rhodobacterales</taxon>
        <taxon>Roseobacteraceae</taxon>
        <taxon>Roseivivax</taxon>
    </lineage>
</organism>
<evidence type="ECO:0000256" key="1">
    <source>
        <dbReference type="ARBA" id="ARBA00022741"/>
    </source>
</evidence>
<dbReference type="GO" id="GO:0005524">
    <property type="term" value="F:ATP binding"/>
    <property type="evidence" value="ECO:0007669"/>
    <property type="project" value="UniProtKB-KW"/>
</dbReference>
<dbReference type="InterPro" id="IPR003778">
    <property type="entry name" value="CT_A_B"/>
</dbReference>
<dbReference type="PANTHER" id="PTHR43309">
    <property type="entry name" value="5-OXOPROLINASE SUBUNIT C"/>
    <property type="match status" value="1"/>
</dbReference>
<sequence>MSASLHVEKAGPQVTVQDLGRSGALAFGLSRGGAMDRMALFEGAALLGQDAGLAALEMAGAGGTFRAEGACRIALTGAPMRAQTDGRALTWNASHELEDGAVLEIGAAERGIYGYLHVGGGIESDMVLGARSAHLAGGLGRALAAGDVLSVGGGGRSGQILPSEERFGGGRVRVVPSLQTAVFPDETRARFEKTEFRKDARANRQGARMDAEGEGFGVDGGLHVVSEVIVPGDIQITGDGTPFVLLAESQTTGGYPRIGTVIPPDLARVAQAQPGAALRFEFVTLEEGRRLTAAWREARPGLKPQPLVRDPAKMTDLMSYTLIGGVTAGDDLDQES</sequence>
<dbReference type="EMBL" id="JALZ01000010">
    <property type="protein sequence ID" value="ETX14488.1"/>
    <property type="molecule type" value="Genomic_DNA"/>
</dbReference>
<dbReference type="Gene3D" id="2.40.100.10">
    <property type="entry name" value="Cyclophilin-like"/>
    <property type="match status" value="1"/>
</dbReference>